<keyword evidence="3" id="KW-1185">Reference proteome</keyword>
<dbReference type="InterPro" id="IPR050508">
    <property type="entry name" value="Methyltransf_Superfamily"/>
</dbReference>
<keyword evidence="2" id="KW-0808">Transferase</keyword>
<dbReference type="AlphaFoldDB" id="A0A975B8F1"/>
<dbReference type="KEGG" id="dli:dnl_28950"/>
<dbReference type="CDD" id="cd02440">
    <property type="entry name" value="AdoMet_MTases"/>
    <property type="match status" value="1"/>
</dbReference>
<dbReference type="PANTHER" id="PTHR42912:SF80">
    <property type="entry name" value="METHYLTRANSFERASE DOMAIN-CONTAINING PROTEIN"/>
    <property type="match status" value="1"/>
</dbReference>
<proteinExistence type="predicted"/>
<dbReference type="GO" id="GO:0032259">
    <property type="term" value="P:methylation"/>
    <property type="evidence" value="ECO:0007669"/>
    <property type="project" value="UniProtKB-KW"/>
</dbReference>
<organism evidence="2 3">
    <name type="scientific">Desulfonema limicola</name>
    <dbReference type="NCBI Taxonomy" id="45656"/>
    <lineage>
        <taxon>Bacteria</taxon>
        <taxon>Pseudomonadati</taxon>
        <taxon>Thermodesulfobacteriota</taxon>
        <taxon>Desulfobacteria</taxon>
        <taxon>Desulfobacterales</taxon>
        <taxon>Desulfococcaceae</taxon>
        <taxon>Desulfonema</taxon>
    </lineage>
</organism>
<dbReference type="Gene3D" id="3.40.50.150">
    <property type="entry name" value="Vaccinia Virus protein VP39"/>
    <property type="match status" value="1"/>
</dbReference>
<dbReference type="Proteomes" id="UP000663720">
    <property type="component" value="Chromosome"/>
</dbReference>
<evidence type="ECO:0000313" key="2">
    <source>
        <dbReference type="EMBL" id="QTA80586.1"/>
    </source>
</evidence>
<accession>A0A975B8F1</accession>
<dbReference type="InterPro" id="IPR013216">
    <property type="entry name" value="Methyltransf_11"/>
</dbReference>
<protein>
    <submittedName>
        <fullName evidence="2">SAM-dependent methyltransferase</fullName>
    </submittedName>
</protein>
<evidence type="ECO:0000313" key="3">
    <source>
        <dbReference type="Proteomes" id="UP000663720"/>
    </source>
</evidence>
<dbReference type="PANTHER" id="PTHR42912">
    <property type="entry name" value="METHYLTRANSFERASE"/>
    <property type="match status" value="1"/>
</dbReference>
<keyword evidence="2" id="KW-0489">Methyltransferase</keyword>
<dbReference type="RefSeq" id="WP_207692219.1">
    <property type="nucleotide sequence ID" value="NZ_CP061799.1"/>
</dbReference>
<gene>
    <name evidence="2" type="ORF">dnl_28950</name>
</gene>
<reference evidence="2" key="1">
    <citation type="journal article" date="2021" name="Microb. Physiol.">
        <title>Proteogenomic Insights into the Physiology of Marine, Sulfate-Reducing, Filamentous Desulfonema limicola and Desulfonema magnum.</title>
        <authorList>
            <person name="Schnaars V."/>
            <person name="Wohlbrand L."/>
            <person name="Scheve S."/>
            <person name="Hinrichs C."/>
            <person name="Reinhardt R."/>
            <person name="Rabus R."/>
        </authorList>
    </citation>
    <scope>NUCLEOTIDE SEQUENCE</scope>
    <source>
        <strain evidence="2">5ac10</strain>
    </source>
</reference>
<dbReference type="GO" id="GO:0008757">
    <property type="term" value="F:S-adenosylmethionine-dependent methyltransferase activity"/>
    <property type="evidence" value="ECO:0007669"/>
    <property type="project" value="InterPro"/>
</dbReference>
<dbReference type="Pfam" id="PF08241">
    <property type="entry name" value="Methyltransf_11"/>
    <property type="match status" value="1"/>
</dbReference>
<name>A0A975B8F1_9BACT</name>
<sequence length="216" mass="23690">MKINSQEFDKIAREIFAPAYPAIARQIIKNTGITRGTCLDIGSGGGYLGLSLALETELFVCFLDESPEMLDIAKKNIDEKGLADRAETLAGNVEAIPLPDNSVDLAVSRGSVFFWQDQARAFQEIYRVLAPLGTAYIGGGFGSSAIKDEIAQKMEELDKGSGRWQRKVEKNLGTETSARLETALKAAKIQDFEISSNSEIGLWVLFKKQKGIKCHQ</sequence>
<dbReference type="InterPro" id="IPR029063">
    <property type="entry name" value="SAM-dependent_MTases_sf"/>
</dbReference>
<evidence type="ECO:0000259" key="1">
    <source>
        <dbReference type="Pfam" id="PF08241"/>
    </source>
</evidence>
<dbReference type="SUPFAM" id="SSF53335">
    <property type="entry name" value="S-adenosyl-L-methionine-dependent methyltransferases"/>
    <property type="match status" value="1"/>
</dbReference>
<feature type="domain" description="Methyltransferase type 11" evidence="1">
    <location>
        <begin position="39"/>
        <end position="137"/>
    </location>
</feature>
<dbReference type="EMBL" id="CP061799">
    <property type="protein sequence ID" value="QTA80586.1"/>
    <property type="molecule type" value="Genomic_DNA"/>
</dbReference>